<dbReference type="RefSeq" id="WP_262399048.1">
    <property type="nucleotide sequence ID" value="NZ_JACRTB010000003.1"/>
</dbReference>
<proteinExistence type="predicted"/>
<name>A0ABR7NGS3_9FIRM</name>
<evidence type="ECO:0000313" key="2">
    <source>
        <dbReference type="Proteomes" id="UP000658131"/>
    </source>
</evidence>
<sequence>MGKGSPQPVFGAAYTPHLFRTREKVVISPNTMIRAGRIFLTSHVLARGNTQEKDRQGLWVKSRSAASHVLARGKGQLKKGDEWDRKSSDIPLVHEKEGPSWRPSAAPPIHLAYGKGWPPGSGLFLALHMHRIFSVRMKRGLERPCLLKRRGSKSFREMPNKCQINLQKVLHQTKNVCIMEENKHSV</sequence>
<gene>
    <name evidence="1" type="ORF">H8717_03145</name>
</gene>
<reference evidence="1 2" key="1">
    <citation type="submission" date="2020-08" db="EMBL/GenBank/DDBJ databases">
        <title>Genome public.</title>
        <authorList>
            <person name="Liu C."/>
            <person name="Sun Q."/>
        </authorList>
    </citation>
    <scope>NUCLEOTIDE SEQUENCE [LARGE SCALE GENOMIC DNA]</scope>
    <source>
        <strain evidence="1 2">BX1</strain>
    </source>
</reference>
<comment type="caution">
    <text evidence="1">The sequence shown here is derived from an EMBL/GenBank/DDBJ whole genome shotgun (WGS) entry which is preliminary data.</text>
</comment>
<evidence type="ECO:0000313" key="1">
    <source>
        <dbReference type="EMBL" id="MBC8575410.1"/>
    </source>
</evidence>
<protein>
    <submittedName>
        <fullName evidence="1">Uncharacterized protein</fullName>
    </submittedName>
</protein>
<organism evidence="1 2">
    <name type="scientific">Yanshouia hominis</name>
    <dbReference type="NCBI Taxonomy" id="2763673"/>
    <lineage>
        <taxon>Bacteria</taxon>
        <taxon>Bacillati</taxon>
        <taxon>Bacillota</taxon>
        <taxon>Clostridia</taxon>
        <taxon>Eubacteriales</taxon>
        <taxon>Oscillospiraceae</taxon>
        <taxon>Yanshouia</taxon>
    </lineage>
</organism>
<accession>A0ABR7NGS3</accession>
<dbReference type="Proteomes" id="UP000658131">
    <property type="component" value="Unassembled WGS sequence"/>
</dbReference>
<dbReference type="EMBL" id="JACRTB010000003">
    <property type="protein sequence ID" value="MBC8575410.1"/>
    <property type="molecule type" value="Genomic_DNA"/>
</dbReference>
<keyword evidence="2" id="KW-1185">Reference proteome</keyword>